<keyword evidence="2" id="KW-1133">Transmembrane helix</keyword>
<dbReference type="GO" id="GO:0015979">
    <property type="term" value="P:photosynthesis"/>
    <property type="evidence" value="ECO:0007669"/>
    <property type="project" value="InterPro"/>
</dbReference>
<dbReference type="Pfam" id="PF01789">
    <property type="entry name" value="PsbP"/>
    <property type="match status" value="1"/>
</dbReference>
<feature type="region of interest" description="Disordered" evidence="1">
    <location>
        <begin position="55"/>
        <end position="77"/>
    </location>
</feature>
<sequence length="330" mass="36753">MYEMACPSSVLTMCREASAQRVLTLTRLLRQPRVHVVLRKASRVRPILNLRHSRIQSSKNSDSNESEKKAESASSQIYSDQRTVPQVLDPVKTVSWGGRLPSTRRAVLGFLGGFSIAFFANFAGISSFLLSLDGGNFARALRLDVLIPVSGFKRCFVPRDGFELLVPRDWLADQTLYRRAAARAERSLDPPSLRDRRPRKDKFEPVAGFGPPGTSGEDNLSVIVAPIQPGKALSDLGSPETVGEGLLQRLAPPGSQKETVLIAAGQEIVDDVLYYNMEYTVKTPKFFRHNIAVYAARDGQIYTYNAQCSEDNWPQLEETYRISAESFRLV</sequence>
<proteinExistence type="predicted"/>
<dbReference type="SUPFAM" id="SSF55724">
    <property type="entry name" value="Mog1p/PsbP-like"/>
    <property type="match status" value="1"/>
</dbReference>
<feature type="transmembrane region" description="Helical" evidence="2">
    <location>
        <begin position="106"/>
        <end position="132"/>
    </location>
</feature>
<keyword evidence="2" id="KW-0812">Transmembrane</keyword>
<gene>
    <name evidence="4" type="ORF">TSPGSL018_7125</name>
</gene>
<evidence type="ECO:0000256" key="2">
    <source>
        <dbReference type="SAM" id="Phobius"/>
    </source>
</evidence>
<evidence type="ECO:0000259" key="3">
    <source>
        <dbReference type="Pfam" id="PF01789"/>
    </source>
</evidence>
<feature type="region of interest" description="Disordered" evidence="1">
    <location>
        <begin position="187"/>
        <end position="220"/>
    </location>
</feature>
<dbReference type="GO" id="GO:0019898">
    <property type="term" value="C:extrinsic component of membrane"/>
    <property type="evidence" value="ECO:0007669"/>
    <property type="project" value="InterPro"/>
</dbReference>
<feature type="domain" description="PsbP C-terminal" evidence="3">
    <location>
        <begin position="156"/>
        <end position="328"/>
    </location>
</feature>
<dbReference type="Gene3D" id="3.40.1000.10">
    <property type="entry name" value="Mog1/PsbP, alpha/beta/alpha sandwich"/>
    <property type="match status" value="1"/>
</dbReference>
<dbReference type="InterPro" id="IPR016123">
    <property type="entry name" value="Mog1/PsbP_a/b/a-sand"/>
</dbReference>
<dbReference type="GO" id="GO:0005509">
    <property type="term" value="F:calcium ion binding"/>
    <property type="evidence" value="ECO:0007669"/>
    <property type="project" value="InterPro"/>
</dbReference>
<dbReference type="GO" id="GO:0009654">
    <property type="term" value="C:photosystem II oxygen evolving complex"/>
    <property type="evidence" value="ECO:0007669"/>
    <property type="project" value="InterPro"/>
</dbReference>
<name>A0A061S9E6_9CHLO</name>
<dbReference type="EMBL" id="GBEZ01003334">
    <property type="protein sequence ID" value="JAC81797.1"/>
    <property type="molecule type" value="Transcribed_RNA"/>
</dbReference>
<dbReference type="PANTHER" id="PTHR31407">
    <property type="match status" value="1"/>
</dbReference>
<keyword evidence="2" id="KW-0472">Membrane</keyword>
<dbReference type="NCBIfam" id="NF040946">
    <property type="entry name" value="PSII_PsbP"/>
    <property type="match status" value="1"/>
</dbReference>
<reference evidence="4" key="1">
    <citation type="submission" date="2014-05" db="EMBL/GenBank/DDBJ databases">
        <title>The transcriptome of the halophilic microalga Tetraselmis sp. GSL018 isolated from the Great Salt Lake, Utah.</title>
        <authorList>
            <person name="Jinkerson R.E."/>
            <person name="D'Adamo S."/>
            <person name="Posewitz M.C."/>
        </authorList>
    </citation>
    <scope>NUCLEOTIDE SEQUENCE</scope>
    <source>
        <strain evidence="4">GSL018</strain>
    </source>
</reference>
<protein>
    <submittedName>
        <fullName evidence="4">Mog1p-like protein</fullName>
    </submittedName>
</protein>
<dbReference type="InterPro" id="IPR002683">
    <property type="entry name" value="PsbP_C"/>
</dbReference>
<organism evidence="4">
    <name type="scientific">Tetraselmis sp. GSL018</name>
    <dbReference type="NCBI Taxonomy" id="582737"/>
    <lineage>
        <taxon>Eukaryota</taxon>
        <taxon>Viridiplantae</taxon>
        <taxon>Chlorophyta</taxon>
        <taxon>core chlorophytes</taxon>
        <taxon>Chlorodendrophyceae</taxon>
        <taxon>Chlorodendrales</taxon>
        <taxon>Chlorodendraceae</taxon>
        <taxon>Tetraselmis</taxon>
    </lineage>
</organism>
<evidence type="ECO:0000256" key="1">
    <source>
        <dbReference type="SAM" id="MobiDB-lite"/>
    </source>
</evidence>
<dbReference type="PANTHER" id="PTHR31407:SF16">
    <property type="entry name" value="PSBP DOMAIN-CONTAINING PROTEIN 7, CHLOROPLASTIC"/>
    <property type="match status" value="1"/>
</dbReference>
<accession>A0A061S9E6</accession>
<dbReference type="AlphaFoldDB" id="A0A061S9E6"/>
<evidence type="ECO:0000313" key="4">
    <source>
        <dbReference type="EMBL" id="JAC81797.1"/>
    </source>
</evidence>